<evidence type="ECO:0000313" key="4">
    <source>
        <dbReference type="Proteomes" id="UP000712600"/>
    </source>
</evidence>
<dbReference type="EMBL" id="QGKX02000996">
    <property type="protein sequence ID" value="KAF3554862.1"/>
    <property type="molecule type" value="Genomic_DNA"/>
</dbReference>
<evidence type="ECO:0000256" key="1">
    <source>
        <dbReference type="SAM" id="MobiDB-lite"/>
    </source>
</evidence>
<dbReference type="EMBL" id="QGKY02000094">
    <property type="protein sequence ID" value="KAF2605111.1"/>
    <property type="molecule type" value="Genomic_DNA"/>
</dbReference>
<evidence type="ECO:0000313" key="2">
    <source>
        <dbReference type="EMBL" id="KAF2605111.1"/>
    </source>
</evidence>
<gene>
    <name evidence="3" type="ORF">F2Q69_00016311</name>
    <name evidence="2" type="ORF">F2Q70_00027523</name>
</gene>
<comment type="caution">
    <text evidence="3">The sequence shown here is derived from an EMBL/GenBank/DDBJ whole genome shotgun (WGS) entry which is preliminary data.</text>
</comment>
<reference evidence="3" key="2">
    <citation type="submission" date="2019-12" db="EMBL/GenBank/DDBJ databases">
        <title>Genome sequencing and annotation of Brassica cretica.</title>
        <authorList>
            <person name="Studholme D.J."/>
            <person name="Sarris P."/>
        </authorList>
    </citation>
    <scope>NUCLEOTIDE SEQUENCE</scope>
    <source>
        <strain evidence="3">PFS-109/04</strain>
        <tissue evidence="3">Leaf</tissue>
    </source>
</reference>
<dbReference type="AlphaFoldDB" id="A0A8S9QLI1"/>
<feature type="region of interest" description="Disordered" evidence="1">
    <location>
        <begin position="23"/>
        <end position="56"/>
    </location>
</feature>
<protein>
    <submittedName>
        <fullName evidence="3">Uncharacterized protein</fullName>
    </submittedName>
</protein>
<accession>A0A8S9QLI1</accession>
<organism evidence="3 4">
    <name type="scientific">Brassica cretica</name>
    <name type="common">Mustard</name>
    <dbReference type="NCBI Taxonomy" id="69181"/>
    <lineage>
        <taxon>Eukaryota</taxon>
        <taxon>Viridiplantae</taxon>
        <taxon>Streptophyta</taxon>
        <taxon>Embryophyta</taxon>
        <taxon>Tracheophyta</taxon>
        <taxon>Spermatophyta</taxon>
        <taxon>Magnoliopsida</taxon>
        <taxon>eudicotyledons</taxon>
        <taxon>Gunneridae</taxon>
        <taxon>Pentapetalae</taxon>
        <taxon>rosids</taxon>
        <taxon>malvids</taxon>
        <taxon>Brassicales</taxon>
        <taxon>Brassicaceae</taxon>
        <taxon>Brassiceae</taxon>
        <taxon>Brassica</taxon>
    </lineage>
</organism>
<reference evidence="2" key="1">
    <citation type="submission" date="2019-12" db="EMBL/GenBank/DDBJ databases">
        <title>Genome sequencing and annotation of Brassica cretica.</title>
        <authorList>
            <person name="Studholme D.J."/>
            <person name="Sarris P.F."/>
        </authorList>
    </citation>
    <scope>NUCLEOTIDE SEQUENCE</scope>
    <source>
        <strain evidence="2">PFS-102/07</strain>
        <tissue evidence="2">Leaf</tissue>
    </source>
</reference>
<dbReference type="Proteomes" id="UP000712600">
    <property type="component" value="Unassembled WGS sequence"/>
</dbReference>
<evidence type="ECO:0000313" key="3">
    <source>
        <dbReference type="EMBL" id="KAF3554862.1"/>
    </source>
</evidence>
<sequence>MQARIDALQRAVGYPLLQRALEQRRETLGMGQPPPESTDRGSMETSGPYNYDGVIP</sequence>
<name>A0A8S9QLI1_BRACR</name>
<proteinExistence type="predicted"/>